<organism evidence="1 2">
    <name type="scientific">Trifolium medium</name>
    <dbReference type="NCBI Taxonomy" id="97028"/>
    <lineage>
        <taxon>Eukaryota</taxon>
        <taxon>Viridiplantae</taxon>
        <taxon>Streptophyta</taxon>
        <taxon>Embryophyta</taxon>
        <taxon>Tracheophyta</taxon>
        <taxon>Spermatophyta</taxon>
        <taxon>Magnoliopsida</taxon>
        <taxon>eudicotyledons</taxon>
        <taxon>Gunneridae</taxon>
        <taxon>Pentapetalae</taxon>
        <taxon>rosids</taxon>
        <taxon>fabids</taxon>
        <taxon>Fabales</taxon>
        <taxon>Fabaceae</taxon>
        <taxon>Papilionoideae</taxon>
        <taxon>50 kb inversion clade</taxon>
        <taxon>NPAAA clade</taxon>
        <taxon>Hologalegina</taxon>
        <taxon>IRL clade</taxon>
        <taxon>Trifolieae</taxon>
        <taxon>Trifolium</taxon>
    </lineage>
</organism>
<name>A0A392T7A8_9FABA</name>
<feature type="non-terminal residue" evidence="1">
    <location>
        <position position="1"/>
    </location>
</feature>
<dbReference type="Proteomes" id="UP000265520">
    <property type="component" value="Unassembled WGS sequence"/>
</dbReference>
<evidence type="ECO:0000313" key="1">
    <source>
        <dbReference type="EMBL" id="MCI56948.1"/>
    </source>
</evidence>
<evidence type="ECO:0000313" key="2">
    <source>
        <dbReference type="Proteomes" id="UP000265520"/>
    </source>
</evidence>
<reference evidence="1 2" key="1">
    <citation type="journal article" date="2018" name="Front. Plant Sci.">
        <title>Red Clover (Trifolium pratense) and Zigzag Clover (T. medium) - A Picture of Genomic Similarities and Differences.</title>
        <authorList>
            <person name="Dluhosova J."/>
            <person name="Istvanek J."/>
            <person name="Nedelnik J."/>
            <person name="Repkova J."/>
        </authorList>
    </citation>
    <scope>NUCLEOTIDE SEQUENCE [LARGE SCALE GENOMIC DNA]</scope>
    <source>
        <strain evidence="2">cv. 10/8</strain>
        <tissue evidence="1">Leaf</tissue>
    </source>
</reference>
<protein>
    <submittedName>
        <fullName evidence="1">Uncharacterized protein</fullName>
    </submittedName>
</protein>
<accession>A0A392T7A8</accession>
<dbReference type="AlphaFoldDB" id="A0A392T7A8"/>
<dbReference type="EMBL" id="LXQA010520962">
    <property type="protein sequence ID" value="MCI56948.1"/>
    <property type="molecule type" value="Genomic_DNA"/>
</dbReference>
<proteinExistence type="predicted"/>
<keyword evidence="2" id="KW-1185">Reference proteome</keyword>
<sequence length="32" mass="3604">YPSAQPDLTTDAIAIVAQHRGSLLCWECWTRT</sequence>
<comment type="caution">
    <text evidence="1">The sequence shown here is derived from an EMBL/GenBank/DDBJ whole genome shotgun (WGS) entry which is preliminary data.</text>
</comment>